<keyword evidence="1" id="KW-0472">Membrane</keyword>
<evidence type="ECO:0000313" key="2">
    <source>
        <dbReference type="EMBL" id="CAD8191163.1"/>
    </source>
</evidence>
<protein>
    <submittedName>
        <fullName evidence="2">Uncharacterized protein</fullName>
    </submittedName>
</protein>
<evidence type="ECO:0000256" key="1">
    <source>
        <dbReference type="SAM" id="Phobius"/>
    </source>
</evidence>
<gene>
    <name evidence="2" type="ORF">POCTA_138.1.T0990066</name>
</gene>
<keyword evidence="3" id="KW-1185">Reference proteome</keyword>
<dbReference type="EMBL" id="CAJJDP010000098">
    <property type="protein sequence ID" value="CAD8191163.1"/>
    <property type="molecule type" value="Genomic_DNA"/>
</dbReference>
<dbReference type="Proteomes" id="UP000683925">
    <property type="component" value="Unassembled WGS sequence"/>
</dbReference>
<dbReference type="OrthoDB" id="5819478at2759"/>
<dbReference type="PANTHER" id="PTHR36851:SF1">
    <property type="entry name" value="GLYCO_TRANS_2-LIKE DOMAIN-CONTAINING PROTEIN"/>
    <property type="match status" value="1"/>
</dbReference>
<dbReference type="PANTHER" id="PTHR36851">
    <property type="entry name" value="UNNAMED PRODUCT"/>
    <property type="match status" value="1"/>
</dbReference>
<keyword evidence="1" id="KW-1133">Transmembrane helix</keyword>
<dbReference type="AlphaFoldDB" id="A0A8S1WN69"/>
<reference evidence="2" key="1">
    <citation type="submission" date="2021-01" db="EMBL/GenBank/DDBJ databases">
        <authorList>
            <consortium name="Genoscope - CEA"/>
            <person name="William W."/>
        </authorList>
    </citation>
    <scope>NUCLEOTIDE SEQUENCE</scope>
</reference>
<keyword evidence="1" id="KW-0812">Transmembrane</keyword>
<accession>A0A8S1WN69</accession>
<proteinExistence type="predicted"/>
<organism evidence="2 3">
    <name type="scientific">Paramecium octaurelia</name>
    <dbReference type="NCBI Taxonomy" id="43137"/>
    <lineage>
        <taxon>Eukaryota</taxon>
        <taxon>Sar</taxon>
        <taxon>Alveolata</taxon>
        <taxon>Ciliophora</taxon>
        <taxon>Intramacronucleata</taxon>
        <taxon>Oligohymenophorea</taxon>
        <taxon>Peniculida</taxon>
        <taxon>Parameciidae</taxon>
        <taxon>Paramecium</taxon>
    </lineage>
</organism>
<comment type="caution">
    <text evidence="2">The sequence shown here is derived from an EMBL/GenBank/DDBJ whole genome shotgun (WGS) entry which is preliminary data.</text>
</comment>
<name>A0A8S1WN69_PAROT</name>
<feature type="transmembrane region" description="Helical" evidence="1">
    <location>
        <begin position="24"/>
        <end position="46"/>
    </location>
</feature>
<sequence length="89" mass="10486">MNKLAVKYLLNDIVIEKIPIWKDFIHWILSLIVQVGYGLTVFYGFWEIFFCGKGVCTHEPSKKKVLDNIVQRKDETVIQVLQFQGERQE</sequence>
<evidence type="ECO:0000313" key="3">
    <source>
        <dbReference type="Proteomes" id="UP000683925"/>
    </source>
</evidence>